<gene>
    <name evidence="3" type="ORF">FGO68_gene10778</name>
</gene>
<keyword evidence="2" id="KW-0472">Membrane</keyword>
<name>A0A8J8NFM6_HALGN</name>
<comment type="caution">
    <text evidence="3">The sequence shown here is derived from an EMBL/GenBank/DDBJ whole genome shotgun (WGS) entry which is preliminary data.</text>
</comment>
<protein>
    <submittedName>
        <fullName evidence="3">Uncharacterized protein</fullName>
    </submittedName>
</protein>
<keyword evidence="2" id="KW-1133">Transmembrane helix</keyword>
<feature type="transmembrane region" description="Helical" evidence="2">
    <location>
        <begin position="183"/>
        <end position="203"/>
    </location>
</feature>
<proteinExistence type="predicted"/>
<sequence>MSSPAPAGNKSPIAANGASPPPAAGSSSPKKQKASAPGDMKVPPNFESNPNFDEETKAKFRRELAAQERKRIRELIRLRRDVEAEKTSAGIWAREAEEQFKRRILLPQSLLVYVKVIIILSLLTFIYIAWLCGHKTTACYNTMFTDTTRQDRWLYLIYFCTTYVHLGTIVLMFSFFGKPTVVLSLLIGMVSIIWHIIVVILYFTQPDTSVDLPILDAILYWIEMVFCIIITFMTILLLRKVDFVTLTPEEIERVEIEELKHRMQIKEHQTKQRKSMAARAIGQNDFVPTAAKRQSDAASPMRKAKTQQIPQGMPQGMPAGIPTQGMMPPQGMPGGIPPQGMMPPGMMPPGMQSPQVMRQQSPINFPPPNPVGGPGKA</sequence>
<feature type="region of interest" description="Disordered" evidence="1">
    <location>
        <begin position="1"/>
        <end position="53"/>
    </location>
</feature>
<dbReference type="AlphaFoldDB" id="A0A8J8NFM6"/>
<keyword evidence="4" id="KW-1185">Reference proteome</keyword>
<dbReference type="OrthoDB" id="331948at2759"/>
<keyword evidence="2" id="KW-0812">Transmembrane</keyword>
<reference evidence="3" key="1">
    <citation type="submission" date="2019-06" db="EMBL/GenBank/DDBJ databases">
        <authorList>
            <person name="Zheng W."/>
        </authorList>
    </citation>
    <scope>NUCLEOTIDE SEQUENCE</scope>
    <source>
        <strain evidence="3">QDHG01</strain>
    </source>
</reference>
<evidence type="ECO:0000256" key="2">
    <source>
        <dbReference type="SAM" id="Phobius"/>
    </source>
</evidence>
<evidence type="ECO:0000313" key="4">
    <source>
        <dbReference type="Proteomes" id="UP000785679"/>
    </source>
</evidence>
<feature type="compositionally biased region" description="Low complexity" evidence="1">
    <location>
        <begin position="11"/>
        <end position="38"/>
    </location>
</feature>
<dbReference type="EMBL" id="RRYP01017864">
    <property type="protein sequence ID" value="TNV73903.1"/>
    <property type="molecule type" value="Genomic_DNA"/>
</dbReference>
<feature type="transmembrane region" description="Helical" evidence="2">
    <location>
        <begin position="218"/>
        <end position="238"/>
    </location>
</feature>
<feature type="region of interest" description="Disordered" evidence="1">
    <location>
        <begin position="292"/>
        <end position="315"/>
    </location>
</feature>
<evidence type="ECO:0000313" key="3">
    <source>
        <dbReference type="EMBL" id="TNV73903.1"/>
    </source>
</evidence>
<dbReference type="Proteomes" id="UP000785679">
    <property type="component" value="Unassembled WGS sequence"/>
</dbReference>
<feature type="transmembrane region" description="Helical" evidence="2">
    <location>
        <begin position="153"/>
        <end position="176"/>
    </location>
</feature>
<feature type="transmembrane region" description="Helical" evidence="2">
    <location>
        <begin position="110"/>
        <end position="133"/>
    </location>
</feature>
<organism evidence="3 4">
    <name type="scientific">Halteria grandinella</name>
    <dbReference type="NCBI Taxonomy" id="5974"/>
    <lineage>
        <taxon>Eukaryota</taxon>
        <taxon>Sar</taxon>
        <taxon>Alveolata</taxon>
        <taxon>Ciliophora</taxon>
        <taxon>Intramacronucleata</taxon>
        <taxon>Spirotrichea</taxon>
        <taxon>Stichotrichia</taxon>
        <taxon>Sporadotrichida</taxon>
        <taxon>Halteriidae</taxon>
        <taxon>Halteria</taxon>
    </lineage>
</organism>
<accession>A0A8J8NFM6</accession>
<evidence type="ECO:0000256" key="1">
    <source>
        <dbReference type="SAM" id="MobiDB-lite"/>
    </source>
</evidence>
<feature type="region of interest" description="Disordered" evidence="1">
    <location>
        <begin position="347"/>
        <end position="377"/>
    </location>
</feature>